<reference evidence="21" key="1">
    <citation type="submission" date="2025-08" db="UniProtKB">
        <authorList>
            <consortium name="RefSeq"/>
        </authorList>
    </citation>
    <scope>IDENTIFICATION</scope>
    <source>
        <tissue evidence="21">Whole sample</tissue>
    </source>
</reference>
<feature type="transmembrane region" description="Helical" evidence="19">
    <location>
        <begin position="107"/>
        <end position="129"/>
    </location>
</feature>
<dbReference type="GeneID" id="111099047"/>
<evidence type="ECO:0000256" key="16">
    <source>
        <dbReference type="ARBA" id="ARBA00079910"/>
    </source>
</evidence>
<evidence type="ECO:0000256" key="7">
    <source>
        <dbReference type="ARBA" id="ARBA00022989"/>
    </source>
</evidence>
<evidence type="ECO:0000256" key="12">
    <source>
        <dbReference type="ARBA" id="ARBA00051835"/>
    </source>
</evidence>
<feature type="transmembrane region" description="Helical" evidence="19">
    <location>
        <begin position="200"/>
        <end position="221"/>
    </location>
</feature>
<keyword evidence="6 19" id="KW-0812">Transmembrane</keyword>
<dbReference type="Pfam" id="PF13520">
    <property type="entry name" value="AA_permease_2"/>
    <property type="match status" value="1"/>
</dbReference>
<keyword evidence="8 19" id="KW-0472">Membrane</keyword>
<dbReference type="FunFam" id="1.20.1740.10:FF:000015">
    <property type="entry name" value="B(0,+)-type amino acid transporter 1"/>
    <property type="match status" value="1"/>
</dbReference>
<feature type="transmembrane region" description="Helical" evidence="19">
    <location>
        <begin position="303"/>
        <end position="328"/>
    </location>
</feature>
<evidence type="ECO:0000256" key="6">
    <source>
        <dbReference type="ARBA" id="ARBA00022692"/>
    </source>
</evidence>
<dbReference type="InterPro" id="IPR002293">
    <property type="entry name" value="AA/rel_permease1"/>
</dbReference>
<feature type="transmembrane region" description="Helical" evidence="19">
    <location>
        <begin position="348"/>
        <end position="368"/>
    </location>
</feature>
<evidence type="ECO:0000256" key="1">
    <source>
        <dbReference type="ARBA" id="ARBA00004424"/>
    </source>
</evidence>
<proteinExistence type="inferred from homology"/>
<dbReference type="PANTHER" id="PTHR11785:SF512">
    <property type="entry name" value="SOBREMESA, ISOFORM B"/>
    <property type="match status" value="1"/>
</dbReference>
<evidence type="ECO:0000256" key="4">
    <source>
        <dbReference type="ARBA" id="ARBA00022475"/>
    </source>
</evidence>
<keyword evidence="5" id="KW-0597">Phosphoprotein</keyword>
<evidence type="ECO:0000256" key="2">
    <source>
        <dbReference type="ARBA" id="ARBA00009523"/>
    </source>
</evidence>
<feature type="transmembrane region" description="Helical" evidence="19">
    <location>
        <begin position="233"/>
        <end position="251"/>
    </location>
</feature>
<evidence type="ECO:0000256" key="11">
    <source>
        <dbReference type="ARBA" id="ARBA00051814"/>
    </source>
</evidence>
<dbReference type="InterPro" id="IPR050598">
    <property type="entry name" value="AminoAcid_Transporter"/>
</dbReference>
<evidence type="ECO:0000256" key="8">
    <source>
        <dbReference type="ARBA" id="ARBA00023136"/>
    </source>
</evidence>
<comment type="catalytic activity">
    <reaction evidence="10">
        <text>L-lysine(out) + L-arginine(in) = L-lysine(in) + L-arginine(out)</text>
        <dbReference type="Rhea" id="RHEA:70827"/>
        <dbReference type="ChEBI" id="CHEBI:32551"/>
        <dbReference type="ChEBI" id="CHEBI:32682"/>
    </reaction>
    <physiologicalReaction direction="left-to-right" evidence="10">
        <dbReference type="Rhea" id="RHEA:70828"/>
    </physiologicalReaction>
</comment>
<organism evidence="20 21">
    <name type="scientific">Crassostrea virginica</name>
    <name type="common">Eastern oyster</name>
    <dbReference type="NCBI Taxonomy" id="6565"/>
    <lineage>
        <taxon>Eukaryota</taxon>
        <taxon>Metazoa</taxon>
        <taxon>Spiralia</taxon>
        <taxon>Lophotrochozoa</taxon>
        <taxon>Mollusca</taxon>
        <taxon>Bivalvia</taxon>
        <taxon>Autobranchia</taxon>
        <taxon>Pteriomorphia</taxon>
        <taxon>Ostreida</taxon>
        <taxon>Ostreoidea</taxon>
        <taxon>Ostreidae</taxon>
        <taxon>Crassostrea</taxon>
    </lineage>
</organism>
<feature type="transmembrane region" description="Helical" evidence="19">
    <location>
        <begin position="75"/>
        <end position="95"/>
    </location>
</feature>
<comment type="catalytic activity">
    <reaction evidence="13">
        <text>L-cysteine(out) + L-arginine(in) = L-cysteine(in) + L-arginine(out)</text>
        <dbReference type="Rhea" id="RHEA:71071"/>
        <dbReference type="ChEBI" id="CHEBI:32682"/>
        <dbReference type="ChEBI" id="CHEBI:35235"/>
    </reaction>
    <physiologicalReaction direction="left-to-right" evidence="13">
        <dbReference type="Rhea" id="RHEA:71072"/>
    </physiologicalReaction>
</comment>
<dbReference type="PANTHER" id="PTHR11785">
    <property type="entry name" value="AMINO ACID TRANSPORTER"/>
    <property type="match status" value="1"/>
</dbReference>
<feature type="transmembrane region" description="Helical" evidence="19">
    <location>
        <begin position="462"/>
        <end position="482"/>
    </location>
</feature>
<keyword evidence="3" id="KW-0813">Transport</keyword>
<evidence type="ECO:0000256" key="15">
    <source>
        <dbReference type="ARBA" id="ARBA00074336"/>
    </source>
</evidence>
<dbReference type="GO" id="GO:0015179">
    <property type="term" value="F:L-amino acid transmembrane transporter activity"/>
    <property type="evidence" value="ECO:0007669"/>
    <property type="project" value="TreeGrafter"/>
</dbReference>
<keyword evidence="4" id="KW-1003">Cell membrane</keyword>
<evidence type="ECO:0000256" key="10">
    <source>
        <dbReference type="ARBA" id="ARBA00051323"/>
    </source>
</evidence>
<name>A0A8B8A3N8_CRAVI</name>
<comment type="catalytic activity">
    <reaction evidence="14">
        <text>L-leucine(out) + L-arginine(in) = L-leucine(in) + L-arginine(out)</text>
        <dbReference type="Rhea" id="RHEA:71059"/>
        <dbReference type="ChEBI" id="CHEBI:32682"/>
        <dbReference type="ChEBI" id="CHEBI:57427"/>
    </reaction>
    <physiologicalReaction direction="left-to-right" evidence="14">
        <dbReference type="Rhea" id="RHEA:71060"/>
    </physiologicalReaction>
</comment>
<feature type="transmembrane region" description="Helical" evidence="19">
    <location>
        <begin position="161"/>
        <end position="188"/>
    </location>
</feature>
<evidence type="ECO:0000313" key="20">
    <source>
        <dbReference type="Proteomes" id="UP000694844"/>
    </source>
</evidence>
<evidence type="ECO:0000256" key="14">
    <source>
        <dbReference type="ARBA" id="ARBA00052732"/>
    </source>
</evidence>
<dbReference type="RefSeq" id="XP_022286092.1">
    <property type="nucleotide sequence ID" value="XM_022430384.1"/>
</dbReference>
<dbReference type="PIRSF" id="PIRSF006060">
    <property type="entry name" value="AA_transporter"/>
    <property type="match status" value="1"/>
</dbReference>
<dbReference type="Proteomes" id="UP000694844">
    <property type="component" value="Chromosome 5"/>
</dbReference>
<evidence type="ECO:0000256" key="9">
    <source>
        <dbReference type="ARBA" id="ARBA00023157"/>
    </source>
</evidence>
<evidence type="ECO:0000256" key="13">
    <source>
        <dbReference type="ARBA" id="ARBA00052179"/>
    </source>
</evidence>
<comment type="subcellular location">
    <subcellularLocation>
        <location evidence="1">Apical cell membrane</location>
        <topology evidence="1">Multi-pass membrane protein</topology>
    </subcellularLocation>
</comment>
<keyword evidence="9" id="KW-1015">Disulfide bond</keyword>
<protein>
    <recommendedName>
        <fullName evidence="15">b(0,+)-type amino acid transporter 1</fullName>
    </recommendedName>
    <alternativeName>
        <fullName evidence="16">Glycoprotein-associated amino acid transporter b0,+AT1</fullName>
    </alternativeName>
    <alternativeName>
        <fullName evidence="17">Solute carrier family 7 member 9</fullName>
    </alternativeName>
</protein>
<comment type="similarity">
    <text evidence="2">Belongs to the amino acid-polyamine-organocation (APC) superfamily.</text>
</comment>
<gene>
    <name evidence="21" type="primary">LOC111099047</name>
</gene>
<comment type="catalytic activity">
    <reaction evidence="18">
        <text>L-phenylalanine(out) + L-arginine(in) = L-phenylalanine(in) + L-arginine(out)</text>
        <dbReference type="Rhea" id="RHEA:71067"/>
        <dbReference type="ChEBI" id="CHEBI:32682"/>
        <dbReference type="ChEBI" id="CHEBI:58095"/>
    </reaction>
    <physiologicalReaction direction="left-to-right" evidence="18">
        <dbReference type="Rhea" id="RHEA:71068"/>
    </physiologicalReaction>
</comment>
<comment type="catalytic activity">
    <reaction evidence="11">
        <text>L-cystine(out) + L-arginine(in) = L-cystine(in) + L-arginine(out)</text>
        <dbReference type="Rhea" id="RHEA:71075"/>
        <dbReference type="ChEBI" id="CHEBI:32682"/>
        <dbReference type="ChEBI" id="CHEBI:35491"/>
    </reaction>
    <physiologicalReaction direction="left-to-right" evidence="11">
        <dbReference type="Rhea" id="RHEA:71076"/>
    </physiologicalReaction>
</comment>
<comment type="catalytic activity">
    <reaction evidence="12">
        <text>L-histidine(out) + L-arginine(in) = L-histidine(in) + L-arginine(out)</text>
        <dbReference type="Rhea" id="RHEA:71063"/>
        <dbReference type="ChEBI" id="CHEBI:32682"/>
        <dbReference type="ChEBI" id="CHEBI:57595"/>
    </reaction>
    <physiologicalReaction direction="left-to-right" evidence="12">
        <dbReference type="Rhea" id="RHEA:71064"/>
    </physiologicalReaction>
</comment>
<accession>A0A8B8A3N8</accession>
<evidence type="ECO:0000313" key="21">
    <source>
        <dbReference type="RefSeq" id="XP_022286092.1"/>
    </source>
</evidence>
<evidence type="ECO:0000256" key="18">
    <source>
        <dbReference type="ARBA" id="ARBA00093193"/>
    </source>
</evidence>
<dbReference type="KEGG" id="cvn:111099047"/>
<feature type="transmembrane region" description="Helical" evidence="19">
    <location>
        <begin position="488"/>
        <end position="507"/>
    </location>
</feature>
<evidence type="ECO:0000256" key="19">
    <source>
        <dbReference type="SAM" id="Phobius"/>
    </source>
</evidence>
<dbReference type="Gene3D" id="1.20.1740.10">
    <property type="entry name" value="Amino acid/polyamine transporter I"/>
    <property type="match status" value="1"/>
</dbReference>
<evidence type="ECO:0000256" key="5">
    <source>
        <dbReference type="ARBA" id="ARBA00022553"/>
    </source>
</evidence>
<feature type="transmembrane region" description="Helical" evidence="19">
    <location>
        <begin position="432"/>
        <end position="450"/>
    </location>
</feature>
<sequence length="540" mass="59110">MAWQKCMGKKMTKSEAYKKVPSTESMPPHQNLDEINGSLACRKPYHRNGSLNNNPEGKEALADRNLDHVNLKKRVGLLSGVCLIVGTMIGSGIFISPKGVLAGTGSVGLSLMVWVGCGIISLFGALSYAELGTMITKSGAEYAYLHEAFGPFHKTLGPIPAFLFAWTSVLILKPALFGVVSMSFALYTTEPFFECGPPETLVKIVSILCLLLVSAINCYSVNMATKVQNFFTAAKLIAIAVITIGGFVYMGKGEIEEISTGFEDTIQSPSLIALAFYDGLWAYDGWNNLNYITEEIQNPRRNLPLAIMIGIPLVTVCYLFTNLSYLTVMTRAELLQSTAVAATWGDRVLGVAAVFIPISVALSTFGAANGSCFTGGRLTFVAAREGHLPQVLSYVHLKKFTPLPSLLVSTFLAGLMVLMGDIFALIDFFSFTAWMFYGSTMAALLVLRYTMKDVERPYKVPIILPVSVLCVSIYLVIAPIINDPRIEFLYAFVFVISGLVFYVPFVVMKKSLPYTDTVTKFIQLILWCAPSKYESEYVGD</sequence>
<dbReference type="AlphaFoldDB" id="A0A8B8A3N8"/>
<evidence type="ECO:0000256" key="17">
    <source>
        <dbReference type="ARBA" id="ARBA00083296"/>
    </source>
</evidence>
<keyword evidence="7 19" id="KW-1133">Transmembrane helix</keyword>
<keyword evidence="20" id="KW-1185">Reference proteome</keyword>
<evidence type="ECO:0000256" key="3">
    <source>
        <dbReference type="ARBA" id="ARBA00022448"/>
    </source>
</evidence>
<dbReference type="OrthoDB" id="5982228at2759"/>
<dbReference type="GO" id="GO:0016324">
    <property type="term" value="C:apical plasma membrane"/>
    <property type="evidence" value="ECO:0007669"/>
    <property type="project" value="UniProtKB-SubCell"/>
</dbReference>